<keyword evidence="2" id="KW-1133">Transmembrane helix</keyword>
<organism evidence="3 4">
    <name type="scientific">Mobilicoccus caccae</name>
    <dbReference type="NCBI Taxonomy" id="1859295"/>
    <lineage>
        <taxon>Bacteria</taxon>
        <taxon>Bacillati</taxon>
        <taxon>Actinomycetota</taxon>
        <taxon>Actinomycetes</taxon>
        <taxon>Micrococcales</taxon>
        <taxon>Dermatophilaceae</taxon>
        <taxon>Mobilicoccus</taxon>
    </lineage>
</organism>
<dbReference type="RefSeq" id="WP_284303557.1">
    <property type="nucleotide sequence ID" value="NZ_BSUO01000001.1"/>
</dbReference>
<evidence type="ECO:0000313" key="4">
    <source>
        <dbReference type="Proteomes" id="UP001157126"/>
    </source>
</evidence>
<evidence type="ECO:0000256" key="1">
    <source>
        <dbReference type="SAM" id="MobiDB-lite"/>
    </source>
</evidence>
<sequence length="140" mass="14598">MKSDGVSWVGVAKVAGATGGAVALASVAASFGIAWYFARVLLTPEREKPENTTVLEVGADTITLRLDAETAVRGNYGLWLDGGRTHVRVGDILEIDPKARRVVRSWCGSTSAPPRPDPPAGPATSSSAIRPGRSACPRAT</sequence>
<evidence type="ECO:0000313" key="3">
    <source>
        <dbReference type="EMBL" id="GMA39723.1"/>
    </source>
</evidence>
<feature type="region of interest" description="Disordered" evidence="1">
    <location>
        <begin position="105"/>
        <end position="140"/>
    </location>
</feature>
<name>A0ABQ6ISR4_9MICO</name>
<gene>
    <name evidence="3" type="ORF">GCM10025883_17680</name>
</gene>
<dbReference type="Proteomes" id="UP001157126">
    <property type="component" value="Unassembled WGS sequence"/>
</dbReference>
<evidence type="ECO:0000256" key="2">
    <source>
        <dbReference type="SAM" id="Phobius"/>
    </source>
</evidence>
<reference evidence="4" key="1">
    <citation type="journal article" date="2019" name="Int. J. Syst. Evol. Microbiol.">
        <title>The Global Catalogue of Microorganisms (GCM) 10K type strain sequencing project: providing services to taxonomists for standard genome sequencing and annotation.</title>
        <authorList>
            <consortium name="The Broad Institute Genomics Platform"/>
            <consortium name="The Broad Institute Genome Sequencing Center for Infectious Disease"/>
            <person name="Wu L."/>
            <person name="Ma J."/>
        </authorList>
    </citation>
    <scope>NUCLEOTIDE SEQUENCE [LARGE SCALE GENOMIC DNA]</scope>
    <source>
        <strain evidence="4">NBRC 113072</strain>
    </source>
</reference>
<proteinExistence type="predicted"/>
<comment type="caution">
    <text evidence="3">The sequence shown here is derived from an EMBL/GenBank/DDBJ whole genome shotgun (WGS) entry which is preliminary data.</text>
</comment>
<keyword evidence="2" id="KW-0472">Membrane</keyword>
<protein>
    <submittedName>
        <fullName evidence="3">Uncharacterized protein</fullName>
    </submittedName>
</protein>
<keyword evidence="4" id="KW-1185">Reference proteome</keyword>
<feature type="transmembrane region" description="Helical" evidence="2">
    <location>
        <begin position="20"/>
        <end position="38"/>
    </location>
</feature>
<dbReference type="EMBL" id="BSUO01000001">
    <property type="protein sequence ID" value="GMA39723.1"/>
    <property type="molecule type" value="Genomic_DNA"/>
</dbReference>
<keyword evidence="2" id="KW-0812">Transmembrane</keyword>
<accession>A0ABQ6ISR4</accession>